<proteinExistence type="predicted"/>
<organism evidence="1 2">
    <name type="scientific">Pestalotiopsis fici (strain W106-1 / CGMCC3.15140)</name>
    <dbReference type="NCBI Taxonomy" id="1229662"/>
    <lineage>
        <taxon>Eukaryota</taxon>
        <taxon>Fungi</taxon>
        <taxon>Dikarya</taxon>
        <taxon>Ascomycota</taxon>
        <taxon>Pezizomycotina</taxon>
        <taxon>Sordariomycetes</taxon>
        <taxon>Xylariomycetidae</taxon>
        <taxon>Amphisphaeriales</taxon>
        <taxon>Sporocadaceae</taxon>
        <taxon>Pestalotiopsis</taxon>
    </lineage>
</organism>
<reference evidence="2" key="1">
    <citation type="journal article" date="2015" name="BMC Genomics">
        <title>Genomic and transcriptomic analysis of the endophytic fungus Pestalotiopsis fici reveals its lifestyle and high potential for synthesis of natural products.</title>
        <authorList>
            <person name="Wang X."/>
            <person name="Zhang X."/>
            <person name="Liu L."/>
            <person name="Xiang M."/>
            <person name="Wang W."/>
            <person name="Sun X."/>
            <person name="Che Y."/>
            <person name="Guo L."/>
            <person name="Liu G."/>
            <person name="Guo L."/>
            <person name="Wang C."/>
            <person name="Yin W.B."/>
            <person name="Stadler M."/>
            <person name="Zhang X."/>
            <person name="Liu X."/>
        </authorList>
    </citation>
    <scope>NUCLEOTIDE SEQUENCE [LARGE SCALE GENOMIC DNA]</scope>
    <source>
        <strain evidence="2">W106-1 / CGMCC3.15140</strain>
    </source>
</reference>
<dbReference type="UniPathway" id="UPA00113">
    <property type="reaction ID" value="UER00529"/>
</dbReference>
<dbReference type="OMA" id="RSCHWVV"/>
<name>W3X0Q4_PESFW</name>
<dbReference type="STRING" id="1229662.W3X0Q4"/>
<dbReference type="GO" id="GO:0006048">
    <property type="term" value="P:UDP-N-acetylglucosamine biosynthetic process"/>
    <property type="evidence" value="ECO:0007669"/>
    <property type="project" value="UniProtKB-UniPathway"/>
</dbReference>
<dbReference type="SUPFAM" id="SSF55729">
    <property type="entry name" value="Acyl-CoA N-acyltransferases (Nat)"/>
    <property type="match status" value="1"/>
</dbReference>
<sequence>MANTGTPFISCLEPTKLDRYDRSKPHDQQDPSIPRAFMDAMEVREEVFVKEQGVPLEFEHDKDDGRSLHWVIYTSVNHILDHEIKDPETGAIIQRKRSETRSVPIGTLRAVPFPHPPHPQPGGRYVDNVLQNEEINTLTASQERRRTSMLPYGYDAPTTFHDGQEPYMKLGRLAVLKPYRKMNVAAQLWAAARQWLMEHPGYFNPSVSNLGLNALAARGADDVPSWRGLVCVHAQDDVKDVWAKWGFVVDERMGEWWEEGIRHVGMFQRLPLPPRQVTLTQLPEPLRLA</sequence>
<dbReference type="KEGG" id="pfy:PFICI_08805"/>
<keyword evidence="2" id="KW-1185">Reference proteome</keyword>
<dbReference type="OrthoDB" id="329272at2759"/>
<gene>
    <name evidence="1" type="ORF">PFICI_08805</name>
</gene>
<evidence type="ECO:0000313" key="2">
    <source>
        <dbReference type="Proteomes" id="UP000030651"/>
    </source>
</evidence>
<dbReference type="AlphaFoldDB" id="W3X0Q4"/>
<protein>
    <submittedName>
        <fullName evidence="1">Uncharacterized protein</fullName>
    </submittedName>
</protein>
<dbReference type="eggNOG" id="ENOG502S8FT">
    <property type="taxonomic scope" value="Eukaryota"/>
</dbReference>
<accession>W3X0Q4</accession>
<dbReference type="InParanoid" id="W3X0Q4"/>
<dbReference type="HOGENOM" id="CLU_056607_0_0_1"/>
<dbReference type="InterPro" id="IPR016181">
    <property type="entry name" value="Acyl_CoA_acyltransferase"/>
</dbReference>
<dbReference type="GeneID" id="19273818"/>
<dbReference type="EMBL" id="KI912114">
    <property type="protein sequence ID" value="ETS78952.1"/>
    <property type="molecule type" value="Genomic_DNA"/>
</dbReference>
<dbReference type="Gene3D" id="3.40.630.30">
    <property type="match status" value="1"/>
</dbReference>
<dbReference type="RefSeq" id="XP_007835577.1">
    <property type="nucleotide sequence ID" value="XM_007837386.1"/>
</dbReference>
<dbReference type="Proteomes" id="UP000030651">
    <property type="component" value="Unassembled WGS sequence"/>
</dbReference>
<evidence type="ECO:0000313" key="1">
    <source>
        <dbReference type="EMBL" id="ETS78952.1"/>
    </source>
</evidence>